<feature type="domain" description="GHMP kinase C-terminal" evidence="11">
    <location>
        <begin position="202"/>
        <end position="252"/>
    </location>
</feature>
<feature type="domain" description="GHMP kinase N-terminal" evidence="10">
    <location>
        <begin position="66"/>
        <end position="141"/>
    </location>
</feature>
<evidence type="ECO:0000259" key="11">
    <source>
        <dbReference type="Pfam" id="PF08544"/>
    </source>
</evidence>
<dbReference type="InterPro" id="IPR020568">
    <property type="entry name" value="Ribosomal_Su5_D2-typ_SF"/>
</dbReference>
<feature type="active site" evidence="9">
    <location>
        <position position="136"/>
    </location>
</feature>
<dbReference type="AlphaFoldDB" id="A0A927BAC5"/>
<dbReference type="GO" id="GO:0016114">
    <property type="term" value="P:terpenoid biosynthetic process"/>
    <property type="evidence" value="ECO:0007669"/>
    <property type="project" value="UniProtKB-UniRule"/>
</dbReference>
<dbReference type="EMBL" id="JACXAD010000001">
    <property type="protein sequence ID" value="MBD2766519.1"/>
    <property type="molecule type" value="Genomic_DNA"/>
</dbReference>
<dbReference type="InterPro" id="IPR014721">
    <property type="entry name" value="Ribsml_uS5_D2-typ_fold_subgr"/>
</dbReference>
<dbReference type="Gene3D" id="3.30.230.10">
    <property type="match status" value="1"/>
</dbReference>
<accession>A0A927BAC5</accession>
<dbReference type="Proteomes" id="UP000612233">
    <property type="component" value="Unassembled WGS sequence"/>
</dbReference>
<keyword evidence="9" id="KW-0414">Isoprene biosynthesis</keyword>
<dbReference type="InterPro" id="IPR004424">
    <property type="entry name" value="IspE"/>
</dbReference>
<feature type="active site" evidence="9">
    <location>
        <position position="8"/>
    </location>
</feature>
<comment type="function">
    <text evidence="9">Catalyzes the phosphorylation of the position 2 hydroxy group of 4-diphosphocytidyl-2C-methyl-D-erythritol.</text>
</comment>
<evidence type="ECO:0000256" key="3">
    <source>
        <dbReference type="ARBA" id="ARBA00017473"/>
    </source>
</evidence>
<evidence type="ECO:0000256" key="1">
    <source>
        <dbReference type="ARBA" id="ARBA00009684"/>
    </source>
</evidence>
<keyword evidence="5 9" id="KW-0547">Nucleotide-binding</keyword>
<evidence type="ECO:0000256" key="6">
    <source>
        <dbReference type="ARBA" id="ARBA00022777"/>
    </source>
</evidence>
<dbReference type="RefSeq" id="WP_191003339.1">
    <property type="nucleotide sequence ID" value="NZ_JACXAD010000001.1"/>
</dbReference>
<sequence>MLVFPNAKLNLGLYVTERRPDGFHWLESVFLPLPWTDALEIVPAPAGQATSITLSGRPIPGDPATNLCLKAYELLRADYPSLPDAQLYLHKMVPIGAGLGGGSADAAFALKAVNDLFSLGLSLEKLESYARRLGSDCAFFIRNQPVLAVERGDVFEEIELLVAGIPCVVVYPNLHISTAEAYGRIVPGPPTHPLREALAQPLETWRDTVSNDFEQALTPAFPVLADIKRQLYTAGAAYASLSGSGSAVYGLWPPGSEPAPLQWPVEFTVWQGRL</sequence>
<dbReference type="GO" id="GO:0050515">
    <property type="term" value="F:4-(cytidine 5'-diphospho)-2-C-methyl-D-erythritol kinase activity"/>
    <property type="evidence" value="ECO:0007669"/>
    <property type="project" value="UniProtKB-UniRule"/>
</dbReference>
<reference evidence="12" key="1">
    <citation type="submission" date="2020-09" db="EMBL/GenBank/DDBJ databases">
        <authorList>
            <person name="Kim M.K."/>
        </authorList>
    </citation>
    <scope>NUCLEOTIDE SEQUENCE</scope>
    <source>
        <strain evidence="12">BT664</strain>
    </source>
</reference>
<dbReference type="Gene3D" id="3.30.70.890">
    <property type="entry name" value="GHMP kinase, C-terminal domain"/>
    <property type="match status" value="1"/>
</dbReference>
<comment type="pathway">
    <text evidence="9">Isoprenoid biosynthesis; isopentenyl diphosphate biosynthesis via DXP pathway; isopentenyl diphosphate from 1-deoxy-D-xylulose 5-phosphate: step 3/6.</text>
</comment>
<name>A0A927BAC5_9BACT</name>
<dbReference type="InterPro" id="IPR013750">
    <property type="entry name" value="GHMP_kinase_C_dom"/>
</dbReference>
<feature type="binding site" evidence="9">
    <location>
        <begin position="94"/>
        <end position="104"/>
    </location>
    <ligand>
        <name>ATP</name>
        <dbReference type="ChEBI" id="CHEBI:30616"/>
    </ligand>
</feature>
<evidence type="ECO:0000259" key="10">
    <source>
        <dbReference type="Pfam" id="PF00288"/>
    </source>
</evidence>
<evidence type="ECO:0000313" key="13">
    <source>
        <dbReference type="Proteomes" id="UP000612233"/>
    </source>
</evidence>
<dbReference type="GO" id="GO:0005524">
    <property type="term" value="F:ATP binding"/>
    <property type="evidence" value="ECO:0007669"/>
    <property type="project" value="UniProtKB-UniRule"/>
</dbReference>
<gene>
    <name evidence="9" type="primary">ispE</name>
    <name evidence="12" type="ORF">IC235_01270</name>
</gene>
<evidence type="ECO:0000256" key="2">
    <source>
        <dbReference type="ARBA" id="ARBA00012052"/>
    </source>
</evidence>
<comment type="catalytic activity">
    <reaction evidence="9">
        <text>4-CDP-2-C-methyl-D-erythritol + ATP = 4-CDP-2-C-methyl-D-erythritol 2-phosphate + ADP + H(+)</text>
        <dbReference type="Rhea" id="RHEA:18437"/>
        <dbReference type="ChEBI" id="CHEBI:15378"/>
        <dbReference type="ChEBI" id="CHEBI:30616"/>
        <dbReference type="ChEBI" id="CHEBI:57823"/>
        <dbReference type="ChEBI" id="CHEBI:57919"/>
        <dbReference type="ChEBI" id="CHEBI:456216"/>
        <dbReference type="EC" id="2.7.1.148"/>
    </reaction>
</comment>
<organism evidence="12 13">
    <name type="scientific">Hymenobacter montanus</name>
    <dbReference type="NCBI Taxonomy" id="2771359"/>
    <lineage>
        <taxon>Bacteria</taxon>
        <taxon>Pseudomonadati</taxon>
        <taxon>Bacteroidota</taxon>
        <taxon>Cytophagia</taxon>
        <taxon>Cytophagales</taxon>
        <taxon>Hymenobacteraceae</taxon>
        <taxon>Hymenobacter</taxon>
    </lineage>
</organism>
<keyword evidence="13" id="KW-1185">Reference proteome</keyword>
<comment type="similarity">
    <text evidence="1 9">Belongs to the GHMP kinase family. IspE subfamily.</text>
</comment>
<dbReference type="PANTHER" id="PTHR43527">
    <property type="entry name" value="4-DIPHOSPHOCYTIDYL-2-C-METHYL-D-ERYTHRITOL KINASE, CHLOROPLASTIC"/>
    <property type="match status" value="1"/>
</dbReference>
<keyword evidence="6 9" id="KW-0418">Kinase</keyword>
<dbReference type="PIRSF" id="PIRSF010376">
    <property type="entry name" value="IspE"/>
    <property type="match status" value="1"/>
</dbReference>
<evidence type="ECO:0000256" key="8">
    <source>
        <dbReference type="ARBA" id="ARBA00032554"/>
    </source>
</evidence>
<evidence type="ECO:0000256" key="9">
    <source>
        <dbReference type="HAMAP-Rule" id="MF_00061"/>
    </source>
</evidence>
<keyword evidence="4 9" id="KW-0808">Transferase</keyword>
<dbReference type="EC" id="2.7.1.148" evidence="2 9"/>
<evidence type="ECO:0000256" key="7">
    <source>
        <dbReference type="ARBA" id="ARBA00022840"/>
    </source>
</evidence>
<dbReference type="SUPFAM" id="SSF55060">
    <property type="entry name" value="GHMP Kinase, C-terminal domain"/>
    <property type="match status" value="1"/>
</dbReference>
<comment type="caution">
    <text evidence="12">The sequence shown here is derived from an EMBL/GenBank/DDBJ whole genome shotgun (WGS) entry which is preliminary data.</text>
</comment>
<dbReference type="HAMAP" id="MF_00061">
    <property type="entry name" value="IspE"/>
    <property type="match status" value="1"/>
</dbReference>
<proteinExistence type="inferred from homology"/>
<dbReference type="InterPro" id="IPR006204">
    <property type="entry name" value="GHMP_kinase_N_dom"/>
</dbReference>
<dbReference type="Pfam" id="PF08544">
    <property type="entry name" value="GHMP_kinases_C"/>
    <property type="match status" value="1"/>
</dbReference>
<dbReference type="GO" id="GO:0019288">
    <property type="term" value="P:isopentenyl diphosphate biosynthetic process, methylerythritol 4-phosphate pathway"/>
    <property type="evidence" value="ECO:0007669"/>
    <property type="project" value="UniProtKB-UniRule"/>
</dbReference>
<dbReference type="NCBIfam" id="TIGR00154">
    <property type="entry name" value="ispE"/>
    <property type="match status" value="1"/>
</dbReference>
<protein>
    <recommendedName>
        <fullName evidence="3 9">4-diphosphocytidyl-2-C-methyl-D-erythritol kinase</fullName>
        <shortName evidence="9">CMK</shortName>
        <ecNumber evidence="2 9">2.7.1.148</ecNumber>
    </recommendedName>
    <alternativeName>
        <fullName evidence="8 9">4-(cytidine-5'-diphospho)-2-C-methyl-D-erythritol kinase</fullName>
    </alternativeName>
</protein>
<evidence type="ECO:0000256" key="4">
    <source>
        <dbReference type="ARBA" id="ARBA00022679"/>
    </source>
</evidence>
<dbReference type="PANTHER" id="PTHR43527:SF2">
    <property type="entry name" value="4-DIPHOSPHOCYTIDYL-2-C-METHYL-D-ERYTHRITOL KINASE, CHLOROPLASTIC"/>
    <property type="match status" value="1"/>
</dbReference>
<evidence type="ECO:0000313" key="12">
    <source>
        <dbReference type="EMBL" id="MBD2766519.1"/>
    </source>
</evidence>
<dbReference type="Pfam" id="PF00288">
    <property type="entry name" value="GHMP_kinases_N"/>
    <property type="match status" value="1"/>
</dbReference>
<dbReference type="SUPFAM" id="SSF54211">
    <property type="entry name" value="Ribosomal protein S5 domain 2-like"/>
    <property type="match status" value="1"/>
</dbReference>
<evidence type="ECO:0000256" key="5">
    <source>
        <dbReference type="ARBA" id="ARBA00022741"/>
    </source>
</evidence>
<dbReference type="InterPro" id="IPR036554">
    <property type="entry name" value="GHMP_kinase_C_sf"/>
</dbReference>
<keyword evidence="7 9" id="KW-0067">ATP-binding</keyword>